<dbReference type="PANTHER" id="PTHR11070">
    <property type="entry name" value="UVRD / RECB / PCRA DNA HELICASE FAMILY MEMBER"/>
    <property type="match status" value="1"/>
</dbReference>
<accession>A0A4R6T2F2</accession>
<reference evidence="3 4" key="1">
    <citation type="submission" date="2019-03" db="EMBL/GenBank/DDBJ databases">
        <title>Genomic Encyclopedia of Type Strains, Phase III (KMG-III): the genomes of soil and plant-associated and newly described type strains.</title>
        <authorList>
            <person name="Whitman W."/>
        </authorList>
    </citation>
    <scope>NUCLEOTIDE SEQUENCE [LARGE SCALE GENOMIC DNA]</scope>
    <source>
        <strain evidence="3 4">CECT 8446</strain>
    </source>
</reference>
<evidence type="ECO:0000313" key="4">
    <source>
        <dbReference type="Proteomes" id="UP000294535"/>
    </source>
</evidence>
<sequence length="343" mass="38651">MSKESWYINESELDDYQVPIIQKKMSASFIVKGCAGSGKTVLALWKAKEIADAKLGSYYVIVYTKALRQFINDGVREIGIDGNHVLHHHSWKGKGKPSADFIIVDEVQDFTKEELTELQSAAKKAFILFGDSAQQLYKGLKSGLMTMEQIAYHTSLSMEQLVLNHRLPKKIARVAEYLNEGGDSLVSRCKKEGANKPFLVKAKSWEAQLDFIRNAIEERGYVDVAILFPENHAVKKADKYYSSKGYLVEAKYDISWPDDTKFNLNFYSENPKLLTYHSAKGLQFEAVFIPDCSMDSLPGGSANSLYVAITRSYQDLFLIHSNGLTDYLDDVPLNIFEKIDLPG</sequence>
<keyword evidence="4" id="KW-1185">Reference proteome</keyword>
<evidence type="ECO:0000313" key="3">
    <source>
        <dbReference type="EMBL" id="TDQ15192.1"/>
    </source>
</evidence>
<dbReference type="EMBL" id="SNYF01000008">
    <property type="protein sequence ID" value="TDQ15192.1"/>
    <property type="molecule type" value="Genomic_DNA"/>
</dbReference>
<comment type="caution">
    <text evidence="3">The sequence shown here is derived from an EMBL/GenBank/DDBJ whole genome shotgun (WGS) entry which is preliminary data.</text>
</comment>
<protein>
    <recommendedName>
        <fullName evidence="1">DNA 3'-5' helicase II</fullName>
    </recommendedName>
</protein>
<dbReference type="Gene3D" id="3.40.50.300">
    <property type="entry name" value="P-loop containing nucleotide triphosphate hydrolases"/>
    <property type="match status" value="2"/>
</dbReference>
<dbReference type="InterPro" id="IPR027785">
    <property type="entry name" value="UvrD-like_helicase_C"/>
</dbReference>
<dbReference type="AlphaFoldDB" id="A0A4R6T2F2"/>
<gene>
    <name evidence="3" type="ORF">DFQ04_3078</name>
</gene>
<dbReference type="GO" id="GO:0003677">
    <property type="term" value="F:DNA binding"/>
    <property type="evidence" value="ECO:0007669"/>
    <property type="project" value="InterPro"/>
</dbReference>
<dbReference type="InterPro" id="IPR000212">
    <property type="entry name" value="DNA_helicase_UvrD/REP"/>
</dbReference>
<dbReference type="Pfam" id="PF13604">
    <property type="entry name" value="AAA_30"/>
    <property type="match status" value="1"/>
</dbReference>
<dbReference type="PANTHER" id="PTHR11070:SF2">
    <property type="entry name" value="ATP-DEPENDENT DNA HELICASE SRS2"/>
    <property type="match status" value="1"/>
</dbReference>
<proteinExistence type="predicted"/>
<dbReference type="InterPro" id="IPR027417">
    <property type="entry name" value="P-loop_NTPase"/>
</dbReference>
<dbReference type="GO" id="GO:0043138">
    <property type="term" value="F:3'-5' DNA helicase activity"/>
    <property type="evidence" value="ECO:0007669"/>
    <property type="project" value="TreeGrafter"/>
</dbReference>
<dbReference type="GO" id="GO:0000725">
    <property type="term" value="P:recombinational repair"/>
    <property type="evidence" value="ECO:0007669"/>
    <property type="project" value="TreeGrafter"/>
</dbReference>
<dbReference type="RefSeq" id="WP_133557378.1">
    <property type="nucleotide sequence ID" value="NZ_SNYF01000008.1"/>
</dbReference>
<dbReference type="OrthoDB" id="9809039at2"/>
<name>A0A4R6T2F2_9BACT</name>
<dbReference type="GO" id="GO:0005524">
    <property type="term" value="F:ATP binding"/>
    <property type="evidence" value="ECO:0007669"/>
    <property type="project" value="InterPro"/>
</dbReference>
<evidence type="ECO:0000256" key="1">
    <source>
        <dbReference type="ARBA" id="ARBA00034923"/>
    </source>
</evidence>
<dbReference type="Proteomes" id="UP000294535">
    <property type="component" value="Unassembled WGS sequence"/>
</dbReference>
<organism evidence="3 4">
    <name type="scientific">Algoriphagus boseongensis</name>
    <dbReference type="NCBI Taxonomy" id="1442587"/>
    <lineage>
        <taxon>Bacteria</taxon>
        <taxon>Pseudomonadati</taxon>
        <taxon>Bacteroidota</taxon>
        <taxon>Cytophagia</taxon>
        <taxon>Cytophagales</taxon>
        <taxon>Cyclobacteriaceae</taxon>
        <taxon>Algoriphagus</taxon>
    </lineage>
</organism>
<dbReference type="SUPFAM" id="SSF52540">
    <property type="entry name" value="P-loop containing nucleoside triphosphate hydrolases"/>
    <property type="match status" value="1"/>
</dbReference>
<evidence type="ECO:0000259" key="2">
    <source>
        <dbReference type="Pfam" id="PF13538"/>
    </source>
</evidence>
<feature type="domain" description="UvrD-like helicase C-terminal" evidence="2">
    <location>
        <begin position="274"/>
        <end position="319"/>
    </location>
</feature>
<dbReference type="Pfam" id="PF13538">
    <property type="entry name" value="UvrD_C_2"/>
    <property type="match status" value="1"/>
</dbReference>